<dbReference type="InterPro" id="IPR036282">
    <property type="entry name" value="Glutathione-S-Trfase_C_sf"/>
</dbReference>
<dbReference type="EMBL" id="CAUWAG010000004">
    <property type="protein sequence ID" value="CAJ2502922.1"/>
    <property type="molecule type" value="Genomic_DNA"/>
</dbReference>
<keyword evidence="5" id="KW-1185">Reference proteome</keyword>
<feature type="region of interest" description="Disordered" evidence="1">
    <location>
        <begin position="1"/>
        <end position="21"/>
    </location>
</feature>
<feature type="compositionally biased region" description="Polar residues" evidence="1">
    <location>
        <begin position="1"/>
        <end position="10"/>
    </location>
</feature>
<evidence type="ECO:0000259" key="3">
    <source>
        <dbReference type="Pfam" id="PF17172"/>
    </source>
</evidence>
<dbReference type="GO" id="GO:0007005">
    <property type="term" value="P:mitochondrion organization"/>
    <property type="evidence" value="ECO:0007669"/>
    <property type="project" value="TreeGrafter"/>
</dbReference>
<sequence length="306" mass="33874">MMASVTQDATSSRPRPPGPSGWFTIPAPLARLFKKFPLLTYPPNELPARSPGTTHVATLYVFISDKDALEGLPSYNPSCLRWQTYLRLAGVAFLVLPSSNHASPTGALPFLLPPTRPNDPKSPLPIPSSKLEQYGIDHGLDNGISKLPELSSARLEAYESLLDHRIRNAWLYHLYLCPSHSALLVRLYVAPVSKSQAVRTTVLYQLRRAAESEILKSTGRLVIDPEAIYNGAREAFGALEAELGNKPWFFGSSQPGLFDATVFSYTHLLSDKGSGWEDLRLTHILDEFPGLNMHTLRISQKCWPPS</sequence>
<dbReference type="GO" id="GO:0001401">
    <property type="term" value="C:SAM complex"/>
    <property type="evidence" value="ECO:0007669"/>
    <property type="project" value="TreeGrafter"/>
</dbReference>
<dbReference type="PANTHER" id="PTHR12289:SF44">
    <property type="entry name" value="OUTER MEMBRANE PROTEIN (SAM35), PUTATIVE (AFU_ORTHOLOGUE AFUA_1G13180)-RELATED"/>
    <property type="match status" value="1"/>
</dbReference>
<reference evidence="4" key="1">
    <citation type="submission" date="2023-10" db="EMBL/GenBank/DDBJ databases">
        <authorList>
            <person name="Hackl T."/>
        </authorList>
    </citation>
    <scope>NUCLEOTIDE SEQUENCE</scope>
</reference>
<dbReference type="Pfam" id="PF17172">
    <property type="entry name" value="GST_N_4"/>
    <property type="match status" value="1"/>
</dbReference>
<dbReference type="SUPFAM" id="SSF47616">
    <property type="entry name" value="GST C-terminal domain-like"/>
    <property type="match status" value="1"/>
</dbReference>
<gene>
    <name evidence="4" type="ORF">KHLLAP_LOCUS3390</name>
</gene>
<accession>A0AAI8YFH2</accession>
<feature type="domain" description="Thioredoxin-like fold" evidence="3">
    <location>
        <begin position="77"/>
        <end position="178"/>
    </location>
</feature>
<evidence type="ECO:0000256" key="1">
    <source>
        <dbReference type="SAM" id="MobiDB-lite"/>
    </source>
</evidence>
<protein>
    <submittedName>
        <fullName evidence="4">Uu.00g103160.m01.CDS01</fullName>
    </submittedName>
</protein>
<organism evidence="4 5">
    <name type="scientific">Anthostomella pinea</name>
    <dbReference type="NCBI Taxonomy" id="933095"/>
    <lineage>
        <taxon>Eukaryota</taxon>
        <taxon>Fungi</taxon>
        <taxon>Dikarya</taxon>
        <taxon>Ascomycota</taxon>
        <taxon>Pezizomycotina</taxon>
        <taxon>Sordariomycetes</taxon>
        <taxon>Xylariomycetidae</taxon>
        <taxon>Xylariales</taxon>
        <taxon>Xylariaceae</taxon>
        <taxon>Anthostomella</taxon>
    </lineage>
</organism>
<dbReference type="PANTHER" id="PTHR12289">
    <property type="entry name" value="METAXIN RELATED"/>
    <property type="match status" value="1"/>
</dbReference>
<feature type="domain" description="Metaxin glutathione S-transferase" evidence="2">
    <location>
        <begin position="232"/>
        <end position="298"/>
    </location>
</feature>
<evidence type="ECO:0000313" key="4">
    <source>
        <dbReference type="EMBL" id="CAJ2502922.1"/>
    </source>
</evidence>
<dbReference type="InterPro" id="IPR033468">
    <property type="entry name" value="Metaxin_GST"/>
</dbReference>
<dbReference type="Pfam" id="PF17171">
    <property type="entry name" value="GST_C_6"/>
    <property type="match status" value="1"/>
</dbReference>
<dbReference type="InterPro" id="IPR050931">
    <property type="entry name" value="Mito_Protein_Transport_Metaxin"/>
</dbReference>
<dbReference type="AlphaFoldDB" id="A0AAI8YFH2"/>
<name>A0AAI8YFH2_9PEZI</name>
<evidence type="ECO:0000313" key="5">
    <source>
        <dbReference type="Proteomes" id="UP001295740"/>
    </source>
</evidence>
<dbReference type="Proteomes" id="UP001295740">
    <property type="component" value="Unassembled WGS sequence"/>
</dbReference>
<dbReference type="InterPro" id="IPR012336">
    <property type="entry name" value="Thioredoxin-like_fold"/>
</dbReference>
<evidence type="ECO:0000259" key="2">
    <source>
        <dbReference type="Pfam" id="PF17171"/>
    </source>
</evidence>
<proteinExistence type="predicted"/>
<comment type="caution">
    <text evidence="4">The sequence shown here is derived from an EMBL/GenBank/DDBJ whole genome shotgun (WGS) entry which is preliminary data.</text>
</comment>